<sequence>MHIQQQVCGSLLIYADTGCSSGLRALDARAGNDLNLVAGNDIIIESAQSYNSGGYKSQQWNAGIGIGASIGATGPSLGLQIEGGFGKSDSENWGIQQENSYLSAGNSINIKSDNDTTIAGAVISAPDISLDVGNNLTVQSRQDTGHAEGSSVSAGGSITIGAGVTGGVSVGFGDSDSDVAWVTEQTGIYAGDKLDIKVGNHTQLDGSVLNSDTGNLTLDTGTLGWTTIKDHDKGDAFDMTLSASTGVGRDENNNPQQVYGGSFGGMIEGHDREQDTNATVGEGNIIIRNQDQQVQDVAMLNRDLDQAQVITKDESWGVQFYGSDTSIAEALNGFQGIPQDLQNMTANTQRGIELLGPSVATVVSNLFPNGKYSTQEVSQIAEVVQAKIAGDITEDMIRSANCGSQSGSLVPRILKWLNPITTAHAYATGDSCFITGQITGKKYEIPRNSTEDCITAVQTAEKDPAVQKTASALKKIGQICILIGCLLTGEEGPKPIPIEPPTRIEQMYDPNKQKKK</sequence>
<organism evidence="2 3">
    <name type="scientific">Hohaiivirga grylli</name>
    <dbReference type="NCBI Taxonomy" id="3133970"/>
    <lineage>
        <taxon>Bacteria</taxon>
        <taxon>Pseudomonadati</taxon>
        <taxon>Pseudomonadota</taxon>
        <taxon>Alphaproteobacteria</taxon>
        <taxon>Hyphomicrobiales</taxon>
        <taxon>Methylobacteriaceae</taxon>
        <taxon>Hohaiivirga</taxon>
    </lineage>
</organism>
<keyword evidence="3" id="KW-1185">Reference proteome</keyword>
<evidence type="ECO:0000313" key="3">
    <source>
        <dbReference type="Proteomes" id="UP001418637"/>
    </source>
</evidence>
<gene>
    <name evidence="2" type="ORF">WJT86_12095</name>
</gene>
<evidence type="ECO:0000313" key="2">
    <source>
        <dbReference type="EMBL" id="MEN3931793.1"/>
    </source>
</evidence>
<dbReference type="Pfam" id="PF13332">
    <property type="entry name" value="Fil_haemagg_2"/>
    <property type="match status" value="1"/>
</dbReference>
<feature type="region of interest" description="Disordered" evidence="1">
    <location>
        <begin position="494"/>
        <end position="516"/>
    </location>
</feature>
<name>A0ABV0BMI2_9HYPH</name>
<dbReference type="RefSeq" id="WP_346337840.1">
    <property type="nucleotide sequence ID" value="NZ_JBBYXI010000011.1"/>
</dbReference>
<dbReference type="Proteomes" id="UP001418637">
    <property type="component" value="Unassembled WGS sequence"/>
</dbReference>
<evidence type="ECO:0000256" key="1">
    <source>
        <dbReference type="SAM" id="MobiDB-lite"/>
    </source>
</evidence>
<dbReference type="InterPro" id="IPR025157">
    <property type="entry name" value="Hemagglutinin_rpt"/>
</dbReference>
<accession>A0ABV0BMI2</accession>
<protein>
    <submittedName>
        <fullName evidence="2">Hemagglutinin repeat-containing protein</fullName>
    </submittedName>
</protein>
<proteinExistence type="predicted"/>
<dbReference type="EMBL" id="JBBYXI010000011">
    <property type="protein sequence ID" value="MEN3931793.1"/>
    <property type="molecule type" value="Genomic_DNA"/>
</dbReference>
<comment type="caution">
    <text evidence="2">The sequence shown here is derived from an EMBL/GenBank/DDBJ whole genome shotgun (WGS) entry which is preliminary data.</text>
</comment>
<reference evidence="2 3" key="1">
    <citation type="submission" date="2024-04" db="EMBL/GenBank/DDBJ databases">
        <title>A novel species isolated from cricket.</title>
        <authorList>
            <person name="Wang H.-C."/>
        </authorList>
    </citation>
    <scope>NUCLEOTIDE SEQUENCE [LARGE SCALE GENOMIC DNA]</scope>
    <source>
        <strain evidence="2 3">WL0021</strain>
    </source>
</reference>